<reference evidence="2" key="1">
    <citation type="submission" date="2023-06" db="EMBL/GenBank/DDBJ databases">
        <title>Genome-scale phylogeny and comparative genomics of the fungal order Sordariales.</title>
        <authorList>
            <consortium name="Lawrence Berkeley National Laboratory"/>
            <person name="Hensen N."/>
            <person name="Bonometti L."/>
            <person name="Westerberg I."/>
            <person name="Brannstrom I.O."/>
            <person name="Guillou S."/>
            <person name="Cros-Aarteil S."/>
            <person name="Calhoun S."/>
            <person name="Haridas S."/>
            <person name="Kuo A."/>
            <person name="Mondo S."/>
            <person name="Pangilinan J."/>
            <person name="Riley R."/>
            <person name="Labutti K."/>
            <person name="Andreopoulos B."/>
            <person name="Lipzen A."/>
            <person name="Chen C."/>
            <person name="Yanf M."/>
            <person name="Daum C."/>
            <person name="Ng V."/>
            <person name="Clum A."/>
            <person name="Steindorff A."/>
            <person name="Ohm R."/>
            <person name="Martin F."/>
            <person name="Silar P."/>
            <person name="Natvig D."/>
            <person name="Lalanne C."/>
            <person name="Gautier V."/>
            <person name="Ament-Velasquez S.L."/>
            <person name="Kruys A."/>
            <person name="Hutchinson M.I."/>
            <person name="Powell A.J."/>
            <person name="Barry K."/>
            <person name="Miller A.N."/>
            <person name="Grigoriev I.V."/>
            <person name="Debuchy R."/>
            <person name="Gladieux P."/>
            <person name="Thoren M.H."/>
            <person name="Johannesson H."/>
        </authorList>
    </citation>
    <scope>NUCLEOTIDE SEQUENCE</scope>
    <source>
        <strain evidence="2">CBS 307.81</strain>
    </source>
</reference>
<proteinExistence type="predicted"/>
<feature type="region of interest" description="Disordered" evidence="1">
    <location>
        <begin position="377"/>
        <end position="425"/>
    </location>
</feature>
<organism evidence="2 3">
    <name type="scientific">Cercophora samala</name>
    <dbReference type="NCBI Taxonomy" id="330535"/>
    <lineage>
        <taxon>Eukaryota</taxon>
        <taxon>Fungi</taxon>
        <taxon>Dikarya</taxon>
        <taxon>Ascomycota</taxon>
        <taxon>Pezizomycotina</taxon>
        <taxon>Sordariomycetes</taxon>
        <taxon>Sordariomycetidae</taxon>
        <taxon>Sordariales</taxon>
        <taxon>Lasiosphaeriaceae</taxon>
        <taxon>Cercophora</taxon>
    </lineage>
</organism>
<gene>
    <name evidence="2" type="ORF">QBC41DRAFT_392113</name>
</gene>
<evidence type="ECO:0000313" key="3">
    <source>
        <dbReference type="Proteomes" id="UP001174997"/>
    </source>
</evidence>
<dbReference type="EMBL" id="JAULSY010000045">
    <property type="protein sequence ID" value="KAK0669285.1"/>
    <property type="molecule type" value="Genomic_DNA"/>
</dbReference>
<name>A0AA39ZE38_9PEZI</name>
<dbReference type="AlphaFoldDB" id="A0AA39ZE38"/>
<protein>
    <submittedName>
        <fullName evidence="2">Uncharacterized protein</fullName>
    </submittedName>
</protein>
<comment type="caution">
    <text evidence="2">The sequence shown here is derived from an EMBL/GenBank/DDBJ whole genome shotgun (WGS) entry which is preliminary data.</text>
</comment>
<feature type="compositionally biased region" description="Polar residues" evidence="1">
    <location>
        <begin position="381"/>
        <end position="394"/>
    </location>
</feature>
<accession>A0AA39ZE38</accession>
<keyword evidence="3" id="KW-1185">Reference proteome</keyword>
<sequence>MIPENRRFLLESETWDDAHYSCVFFDQERRQYMRLQLSPAAVPKIPNNYARRIRSEKKFYEYAHNLLPDICDRLPPDETSFVADGRGNLISSSKSTLELHPPYITPLDPVVWTSKEPGRQYRGAVARQRLVELVRRPGQVDRVLYINRFDKAGEKTNWKKGPVAEADFTYYCTKDAKKITRFLRNLYFFTRMRPPSLDKELGRFKHVVVEAGLVVGYLSQAAKGPIIYDRFSEWNHGRAAPFRLAHIDQLARGIWSLNFTYGLVSMDLRANDIVIDQETGDLWFRSFSHCVPITLENALFDITLVYILVYEKVTGDVQKPPRTLAEARATLERLNGTTPWVVSPWALLDARWKEYKRTIDHYLWKYLQILFKTQESEPEQHTNQPMDSSLNDSNVPRKRSLEGSSQGGPRSPKRKKTDPTAMTIDWDQPRLPAETSWKITFPDAFTIKIGDEDVDITSERLWRRRDPEELKKMPIVNWYRPPRNSPARPTIKCLLANGKAAREKSNLAEVAEARISEAKKEDDKEPDWDPFLFFADDDADIRNLFEEARQAVIVAEHTTATAQKAALNAKAQAREAHRIVSEIRKATEQAQTLMADYVAGNAESLCI</sequence>
<evidence type="ECO:0000313" key="2">
    <source>
        <dbReference type="EMBL" id="KAK0669285.1"/>
    </source>
</evidence>
<evidence type="ECO:0000256" key="1">
    <source>
        <dbReference type="SAM" id="MobiDB-lite"/>
    </source>
</evidence>
<dbReference type="Proteomes" id="UP001174997">
    <property type="component" value="Unassembled WGS sequence"/>
</dbReference>